<reference evidence="1 2" key="1">
    <citation type="submission" date="2019-07" db="EMBL/GenBank/DDBJ databases">
        <title>Whole genome shotgun sequence of Gluconobacter kanchanaburiensis NBRC 103587.</title>
        <authorList>
            <person name="Hosoyama A."/>
            <person name="Uohara A."/>
            <person name="Ohji S."/>
            <person name="Ichikawa N."/>
        </authorList>
    </citation>
    <scope>NUCLEOTIDE SEQUENCE [LARGE SCALE GENOMIC DNA]</scope>
    <source>
        <strain evidence="1 2">NBRC 103587</strain>
    </source>
</reference>
<dbReference type="AlphaFoldDB" id="A0A511BGJ4"/>
<organism evidence="1 2">
    <name type="scientific">Gluconobacter kanchanaburiensis NBRC 103587</name>
    <dbReference type="NCBI Taxonomy" id="1307948"/>
    <lineage>
        <taxon>Bacteria</taxon>
        <taxon>Pseudomonadati</taxon>
        <taxon>Pseudomonadota</taxon>
        <taxon>Alphaproteobacteria</taxon>
        <taxon>Acetobacterales</taxon>
        <taxon>Acetobacteraceae</taxon>
        <taxon>Gluconobacter</taxon>
    </lineage>
</organism>
<protein>
    <submittedName>
        <fullName evidence="1">Uncharacterized protein</fullName>
    </submittedName>
</protein>
<dbReference type="Proteomes" id="UP000321079">
    <property type="component" value="Unassembled WGS sequence"/>
</dbReference>
<gene>
    <name evidence="1" type="ORF">GKA01_21240</name>
</gene>
<comment type="caution">
    <text evidence="1">The sequence shown here is derived from an EMBL/GenBank/DDBJ whole genome shotgun (WGS) entry which is preliminary data.</text>
</comment>
<evidence type="ECO:0000313" key="2">
    <source>
        <dbReference type="Proteomes" id="UP000321079"/>
    </source>
</evidence>
<name>A0A511BGJ4_9PROT</name>
<accession>A0A511BGJ4</accession>
<proteinExistence type="predicted"/>
<keyword evidence="2" id="KW-1185">Reference proteome</keyword>
<dbReference type="EMBL" id="BJVA01000014">
    <property type="protein sequence ID" value="GEK96927.1"/>
    <property type="molecule type" value="Genomic_DNA"/>
</dbReference>
<evidence type="ECO:0000313" key="1">
    <source>
        <dbReference type="EMBL" id="GEK96927.1"/>
    </source>
</evidence>
<sequence length="95" mass="10158">MNYFGMAVGNVSGGMQKCADYAGKTSVDADAGWELLAGLNGFGTPLYGRPGGRCDAFQCCADLLRLLPVETGWAHHWGKSQKPLHLRASFYACTA</sequence>